<name>A0A1C1CGH5_9EURO</name>
<protein>
    <submittedName>
        <fullName evidence="2">Uncharacterized protein</fullName>
    </submittedName>
</protein>
<reference evidence="3" key="1">
    <citation type="submission" date="2015-07" db="EMBL/GenBank/DDBJ databases">
        <authorList>
            <person name="Teixeira M.M."/>
            <person name="Souza R.C."/>
            <person name="Almeida L.G."/>
            <person name="Vicente V.A."/>
            <person name="de Hoog S."/>
            <person name="Bocca A.L."/>
            <person name="de Almeida S.R."/>
            <person name="Vasconcelos A.T."/>
            <person name="Felipe M.S."/>
        </authorList>
    </citation>
    <scope>NUCLEOTIDE SEQUENCE [LARGE SCALE GENOMIC DNA]</scope>
    <source>
        <strain evidence="3">KSF</strain>
    </source>
</reference>
<dbReference type="OrthoDB" id="4153569at2759"/>
<organism evidence="2 3">
    <name type="scientific">Cladophialophora carrionii</name>
    <dbReference type="NCBI Taxonomy" id="86049"/>
    <lineage>
        <taxon>Eukaryota</taxon>
        <taxon>Fungi</taxon>
        <taxon>Dikarya</taxon>
        <taxon>Ascomycota</taxon>
        <taxon>Pezizomycotina</taxon>
        <taxon>Eurotiomycetes</taxon>
        <taxon>Chaetothyriomycetidae</taxon>
        <taxon>Chaetothyriales</taxon>
        <taxon>Herpotrichiellaceae</taxon>
        <taxon>Cladophialophora</taxon>
    </lineage>
</organism>
<accession>A0A1C1CGH5</accession>
<dbReference type="Proteomes" id="UP000094526">
    <property type="component" value="Unassembled WGS sequence"/>
</dbReference>
<dbReference type="EMBL" id="LGRB01000013">
    <property type="protein sequence ID" value="OCT47567.1"/>
    <property type="molecule type" value="Genomic_DNA"/>
</dbReference>
<dbReference type="VEuPathDB" id="FungiDB:CLCR_03553"/>
<proteinExistence type="predicted"/>
<gene>
    <name evidence="2" type="ORF">CLCR_03553</name>
</gene>
<dbReference type="VEuPathDB" id="FungiDB:G647_01819"/>
<evidence type="ECO:0000313" key="3">
    <source>
        <dbReference type="Proteomes" id="UP000094526"/>
    </source>
</evidence>
<sequence>MNEAEKLHSTNPKFTHCGGLDDDAASSLLPDSFETCQVPEFDETDAPNFVSFFIFVIRTKGREMAPLKPAERLNFFLQLQHPLRDALLDKYQDSRLQGFQNLREPKTALDQLMARVLTFNNPTEVVFQMSPTALPFFFIDELSNTRILLNVNRATPFGHLLAILREASADLATQIKNNAHFPNGGTRDRPSATHFTWDDGPYLARVVTVMQGPGGQARVSRTEWKTVYGKTYLELFNGPHARKIGSSVEIQHTLQHFRNLSAFRRGSPPPSGLRRVAETASNGIHFSTPGQGHHNFTHQHPAPHPQRSHSRLLPFVDEPSRTPIPPLLAPPSPPPPPPPPSPVAGRPVVRLPPVSTSVVAPLRVVPVSSTSRAGVLVVDGGDLAWYKREGELREWLRFGSAEAVESVDVWSGW</sequence>
<evidence type="ECO:0000313" key="2">
    <source>
        <dbReference type="EMBL" id="OCT47567.1"/>
    </source>
</evidence>
<feature type="compositionally biased region" description="Pro residues" evidence="1">
    <location>
        <begin position="322"/>
        <end position="342"/>
    </location>
</feature>
<comment type="caution">
    <text evidence="2">The sequence shown here is derived from an EMBL/GenBank/DDBJ whole genome shotgun (WGS) entry which is preliminary data.</text>
</comment>
<dbReference type="AlphaFoldDB" id="A0A1C1CGH5"/>
<dbReference type="STRING" id="86049.A0A1C1CGH5"/>
<feature type="region of interest" description="Disordered" evidence="1">
    <location>
        <begin position="283"/>
        <end position="344"/>
    </location>
</feature>
<keyword evidence="3" id="KW-1185">Reference proteome</keyword>
<evidence type="ECO:0000256" key="1">
    <source>
        <dbReference type="SAM" id="MobiDB-lite"/>
    </source>
</evidence>